<evidence type="ECO:0000313" key="14">
    <source>
        <dbReference type="EMBL" id="GFN77782.1"/>
    </source>
</evidence>
<evidence type="ECO:0000256" key="6">
    <source>
        <dbReference type="ARBA" id="ARBA00023053"/>
    </source>
</evidence>
<feature type="region of interest" description="Disordered" evidence="12">
    <location>
        <begin position="102"/>
        <end position="164"/>
    </location>
</feature>
<reference evidence="14 15" key="1">
    <citation type="journal article" date="2021" name="Elife">
        <title>Chloroplast acquisition without the gene transfer in kleptoplastic sea slugs, Plakobranchus ocellatus.</title>
        <authorList>
            <person name="Maeda T."/>
            <person name="Takahashi S."/>
            <person name="Yoshida T."/>
            <person name="Shimamura S."/>
            <person name="Takaki Y."/>
            <person name="Nagai Y."/>
            <person name="Toyoda A."/>
            <person name="Suzuki Y."/>
            <person name="Arimoto A."/>
            <person name="Ishii H."/>
            <person name="Satoh N."/>
            <person name="Nishiyama T."/>
            <person name="Hasebe M."/>
            <person name="Maruyama T."/>
            <person name="Minagawa J."/>
            <person name="Obokata J."/>
            <person name="Shigenobu S."/>
        </authorList>
    </citation>
    <scope>NUCLEOTIDE SEQUENCE [LARGE SCALE GENOMIC DNA]</scope>
</reference>
<feature type="transmembrane region" description="Helical" evidence="13">
    <location>
        <begin position="218"/>
        <end position="238"/>
    </location>
</feature>
<evidence type="ECO:0000256" key="10">
    <source>
        <dbReference type="ARBA" id="ARBA00023303"/>
    </source>
</evidence>
<keyword evidence="7 11" id="KW-0406">Ion transport</keyword>
<evidence type="ECO:0000256" key="4">
    <source>
        <dbReference type="ARBA" id="ARBA00022692"/>
    </source>
</evidence>
<dbReference type="Pfam" id="PF00858">
    <property type="entry name" value="ASC"/>
    <property type="match status" value="1"/>
</dbReference>
<keyword evidence="6" id="KW-0915">Sodium</keyword>
<feature type="compositionally biased region" description="Polar residues" evidence="12">
    <location>
        <begin position="116"/>
        <end position="128"/>
    </location>
</feature>
<dbReference type="Proteomes" id="UP000735302">
    <property type="component" value="Unassembled WGS sequence"/>
</dbReference>
<dbReference type="PANTHER" id="PTHR11690:SF248">
    <property type="entry name" value="PICKPOCKET 17, ISOFORM A"/>
    <property type="match status" value="1"/>
</dbReference>
<evidence type="ECO:0000256" key="11">
    <source>
        <dbReference type="RuleBase" id="RU000679"/>
    </source>
</evidence>
<feature type="compositionally biased region" description="Basic and acidic residues" evidence="12">
    <location>
        <begin position="129"/>
        <end position="150"/>
    </location>
</feature>
<evidence type="ECO:0000256" key="3">
    <source>
        <dbReference type="ARBA" id="ARBA00022461"/>
    </source>
</evidence>
<organism evidence="14 15">
    <name type="scientific">Plakobranchus ocellatus</name>
    <dbReference type="NCBI Taxonomy" id="259542"/>
    <lineage>
        <taxon>Eukaryota</taxon>
        <taxon>Metazoa</taxon>
        <taxon>Spiralia</taxon>
        <taxon>Lophotrochozoa</taxon>
        <taxon>Mollusca</taxon>
        <taxon>Gastropoda</taxon>
        <taxon>Heterobranchia</taxon>
        <taxon>Euthyneura</taxon>
        <taxon>Panpulmonata</taxon>
        <taxon>Sacoglossa</taxon>
        <taxon>Placobranchoidea</taxon>
        <taxon>Plakobranchidae</taxon>
        <taxon>Plakobranchus</taxon>
    </lineage>
</organism>
<comment type="subcellular location">
    <subcellularLocation>
        <location evidence="1">Membrane</location>
        <topology evidence="1">Multi-pass membrane protein</topology>
    </subcellularLocation>
</comment>
<evidence type="ECO:0000256" key="2">
    <source>
        <dbReference type="ARBA" id="ARBA00022448"/>
    </source>
</evidence>
<evidence type="ECO:0000256" key="1">
    <source>
        <dbReference type="ARBA" id="ARBA00004141"/>
    </source>
</evidence>
<evidence type="ECO:0000256" key="13">
    <source>
        <dbReference type="SAM" id="Phobius"/>
    </source>
</evidence>
<evidence type="ECO:0000256" key="12">
    <source>
        <dbReference type="SAM" id="MobiDB-lite"/>
    </source>
</evidence>
<keyword evidence="10 11" id="KW-0407">Ion channel</keyword>
<evidence type="ECO:0000256" key="8">
    <source>
        <dbReference type="ARBA" id="ARBA00023136"/>
    </source>
</evidence>
<evidence type="ECO:0000256" key="9">
    <source>
        <dbReference type="ARBA" id="ARBA00023201"/>
    </source>
</evidence>
<keyword evidence="3 11" id="KW-0894">Sodium channel</keyword>
<proteinExistence type="inferred from homology"/>
<evidence type="ECO:0000256" key="5">
    <source>
        <dbReference type="ARBA" id="ARBA00022989"/>
    </source>
</evidence>
<name>A0AAV3Y6H8_9GAST</name>
<evidence type="ECO:0000256" key="7">
    <source>
        <dbReference type="ARBA" id="ARBA00023065"/>
    </source>
</evidence>
<keyword evidence="2 11" id="KW-0813">Transport</keyword>
<keyword evidence="8 13" id="KW-0472">Membrane</keyword>
<comment type="caution">
    <text evidence="14">The sequence shown here is derived from an EMBL/GenBank/DDBJ whole genome shotgun (WGS) entry which is preliminary data.</text>
</comment>
<dbReference type="GO" id="GO:0005886">
    <property type="term" value="C:plasma membrane"/>
    <property type="evidence" value="ECO:0007669"/>
    <property type="project" value="TreeGrafter"/>
</dbReference>
<dbReference type="AlphaFoldDB" id="A0AAV3Y6H8"/>
<dbReference type="EMBL" id="BLXT01000501">
    <property type="protein sequence ID" value="GFN77782.1"/>
    <property type="molecule type" value="Genomic_DNA"/>
</dbReference>
<protein>
    <submittedName>
        <fullName evidence="14">Amiloride-sensitive sodium channel subunit alpha</fullName>
    </submittedName>
</protein>
<comment type="similarity">
    <text evidence="11">Belongs to the amiloride-sensitive sodium channel (TC 1.A.6) family.</text>
</comment>
<dbReference type="GO" id="GO:0015280">
    <property type="term" value="F:ligand-gated sodium channel activity"/>
    <property type="evidence" value="ECO:0007669"/>
    <property type="project" value="TreeGrafter"/>
</dbReference>
<keyword evidence="5 13" id="KW-1133">Transmembrane helix</keyword>
<accession>A0AAV3Y6H8</accession>
<keyword evidence="9 11" id="KW-0739">Sodium transport</keyword>
<dbReference type="InterPro" id="IPR001873">
    <property type="entry name" value="ENaC"/>
</dbReference>
<sequence>MAGSLSIVPPTPCGATRQPLARCLMFGQVNANFECQSQLLPPNFILELAVVQEANLPKKKKSDLIVVTHYKESAATADSLTMANHVYYIGAKGFGTSDPNKYQAHSADHPMGQFGQYPTSQFTQWPKQESSDAEKVSRNNKDNHHKSIERVHHRNRSTASSYRNSGQLQVTSLWETDSIPEDDRSYSIGRIFSKFADKCSMNGVPYIKQSQNYVVKTVWSVLLILAVGAMSYHLYRLFSIFVEFKKQTQVQLSFSSLQFPAVTICNVNHMRMSQRHLASYELNEFIDNIHPDVLTEKLMFWEPSFDDTAPYLEDFDFEEDFPFDQTEEKRRKKRQTNTDR</sequence>
<keyword evidence="15" id="KW-1185">Reference proteome</keyword>
<keyword evidence="4 11" id="KW-0812">Transmembrane</keyword>
<evidence type="ECO:0000313" key="15">
    <source>
        <dbReference type="Proteomes" id="UP000735302"/>
    </source>
</evidence>
<gene>
    <name evidence="14" type="ORF">PoB_000428800</name>
</gene>
<dbReference type="PANTHER" id="PTHR11690">
    <property type="entry name" value="AMILORIDE-SENSITIVE SODIUM CHANNEL-RELATED"/>
    <property type="match status" value="1"/>
</dbReference>